<accession>A0A5C4TBX6</accession>
<reference evidence="1 2" key="1">
    <citation type="submission" date="2019-05" db="EMBL/GenBank/DDBJ databases">
        <title>We sequenced the genome of Paenibacillus hemerocallicola KCTC 33185 for further insight into its adaptation and study the phylogeny of Paenibacillus.</title>
        <authorList>
            <person name="Narsing Rao M.P."/>
        </authorList>
    </citation>
    <scope>NUCLEOTIDE SEQUENCE [LARGE SCALE GENOMIC DNA]</scope>
    <source>
        <strain evidence="1 2">KCTC 33185</strain>
    </source>
</reference>
<organism evidence="1 2">
    <name type="scientific">Paenibacillus hemerocallicola</name>
    <dbReference type="NCBI Taxonomy" id="1172614"/>
    <lineage>
        <taxon>Bacteria</taxon>
        <taxon>Bacillati</taxon>
        <taxon>Bacillota</taxon>
        <taxon>Bacilli</taxon>
        <taxon>Bacillales</taxon>
        <taxon>Paenibacillaceae</taxon>
        <taxon>Paenibacillus</taxon>
    </lineage>
</organism>
<evidence type="ECO:0000313" key="2">
    <source>
        <dbReference type="Proteomes" id="UP000307943"/>
    </source>
</evidence>
<dbReference type="OrthoDB" id="2482871at2"/>
<evidence type="ECO:0000313" key="1">
    <source>
        <dbReference type="EMBL" id="TNJ66425.1"/>
    </source>
</evidence>
<dbReference type="AlphaFoldDB" id="A0A5C4TBX6"/>
<dbReference type="Proteomes" id="UP000307943">
    <property type="component" value="Unassembled WGS sequence"/>
</dbReference>
<protein>
    <recommendedName>
        <fullName evidence="3">Beta-galactosidase trimerisation domain-containing protein</fullName>
    </recommendedName>
</protein>
<sequence>MRAATKPASLRRVTLETTLKPFASMEPAHVEQVCAEMIRQWRPLLHMAEHGSMLLWVADGTEILTWNGRYDSEIEWARYIGLANEERFGISDPDDPKKARLYTEQPARVTYRDLQMVVRTFKRLAREQGFSMQVGATFDPGPEFVYSDFKYKLHGEINEAPIGGDFVSLRPDYKVVCCWSKLRGDAINYAGFPDGIPEGTSFGRFLGRQCQYFLADLEFDYIWFSNGFGFSFFPWTYLGANFDGNGFDRTDYREMTANVMSFWDDFKRECPDYRTEVRGTNFSTGIELAKDFVPLRELYAKKYVELPPPNSPWGALNRDFGLELAGYMSRIAVLPGETFPFRFYANDPWFWQNPWWDAYGREPYDIYCPMAVGRVRADGTIQNPGIIEILSIDTEKGELNEACPMEIIPHLARAVQDFPDRPGIMTWLYPFEENARLVAERQDKASLVFFDEWFVRNAMNQGLPLNTVISTTDFARMIERGEATLGDTVLFAAASLMAEERAKEIVRHVKTGGKVLLYGPVTDPELLDMLNLKLDDGIHGELRLHMAAISEDRLDNPGSLLLLHDPLLSGGSVRETVALTDDPHTRAGAFVQRETQTRAYALSRSLPEWLGGAIAWVRGTVAFAKGTNSHLPVRQGPEYRDASILTRYMLAELGYALLQTRFDDNSAQYAGTMYAEQTKTMYCYVSRRDNAYLFSGYKPDSTATIRLRFPQGAPIVTGLSAVIEDGCSLYAMDTSYHRECRVFVKQSGSGIVACKEGHPIRTRKKDTARSIVITGLMDAEVTLLPPLDALRSKRVEVNHTHRERRYLELDYDPAEGFVRLSHITGTIEVTW</sequence>
<proteinExistence type="predicted"/>
<evidence type="ECO:0008006" key="3">
    <source>
        <dbReference type="Google" id="ProtNLM"/>
    </source>
</evidence>
<comment type="caution">
    <text evidence="1">The sequence shown here is derived from an EMBL/GenBank/DDBJ whole genome shotgun (WGS) entry which is preliminary data.</text>
</comment>
<dbReference type="RefSeq" id="WP_139602181.1">
    <property type="nucleotide sequence ID" value="NZ_VDCQ01000011.1"/>
</dbReference>
<dbReference type="EMBL" id="VDCQ01000011">
    <property type="protein sequence ID" value="TNJ66425.1"/>
    <property type="molecule type" value="Genomic_DNA"/>
</dbReference>
<gene>
    <name evidence="1" type="ORF">FE784_10650</name>
</gene>
<name>A0A5C4TBX6_9BACL</name>
<keyword evidence="2" id="KW-1185">Reference proteome</keyword>